<feature type="transmembrane region" description="Helical" evidence="4">
    <location>
        <begin position="154"/>
        <end position="173"/>
    </location>
</feature>
<organism evidence="5 6">
    <name type="scientific">Oceanomicrobium pacificus</name>
    <dbReference type="NCBI Taxonomy" id="2692916"/>
    <lineage>
        <taxon>Bacteria</taxon>
        <taxon>Pseudomonadati</taxon>
        <taxon>Pseudomonadota</taxon>
        <taxon>Alphaproteobacteria</taxon>
        <taxon>Rhodobacterales</taxon>
        <taxon>Paracoccaceae</taxon>
        <taxon>Oceanomicrobium</taxon>
    </lineage>
</organism>
<name>A0A6B0TW67_9RHOB</name>
<evidence type="ECO:0000313" key="6">
    <source>
        <dbReference type="Proteomes" id="UP000436016"/>
    </source>
</evidence>
<evidence type="ECO:0000256" key="2">
    <source>
        <dbReference type="ARBA" id="ARBA00007783"/>
    </source>
</evidence>
<accession>A0A6B0TW67</accession>
<protein>
    <recommendedName>
        <fullName evidence="7">Transport permease protein</fullName>
    </recommendedName>
</protein>
<evidence type="ECO:0000256" key="4">
    <source>
        <dbReference type="SAM" id="Phobius"/>
    </source>
</evidence>
<comment type="similarity">
    <text evidence="2">Belongs to the ABC-2 integral membrane protein family.</text>
</comment>
<dbReference type="GO" id="GO:0015920">
    <property type="term" value="P:lipopolysaccharide transport"/>
    <property type="evidence" value="ECO:0007669"/>
    <property type="project" value="TreeGrafter"/>
</dbReference>
<dbReference type="RefSeq" id="WP_160854966.1">
    <property type="nucleotide sequence ID" value="NZ_WUWG01000003.1"/>
</dbReference>
<keyword evidence="4" id="KW-1133">Transmembrane helix</keyword>
<evidence type="ECO:0000256" key="3">
    <source>
        <dbReference type="ARBA" id="ARBA00022448"/>
    </source>
</evidence>
<dbReference type="GO" id="GO:0140359">
    <property type="term" value="F:ABC-type transporter activity"/>
    <property type="evidence" value="ECO:0007669"/>
    <property type="project" value="InterPro"/>
</dbReference>
<dbReference type="EMBL" id="WUWG01000003">
    <property type="protein sequence ID" value="MXU65985.1"/>
    <property type="molecule type" value="Genomic_DNA"/>
</dbReference>
<dbReference type="PANTHER" id="PTHR30413">
    <property type="entry name" value="INNER MEMBRANE TRANSPORT PERMEASE"/>
    <property type="match status" value="1"/>
</dbReference>
<dbReference type="GO" id="GO:0043190">
    <property type="term" value="C:ATP-binding cassette (ABC) transporter complex"/>
    <property type="evidence" value="ECO:0007669"/>
    <property type="project" value="InterPro"/>
</dbReference>
<feature type="transmembrane region" description="Helical" evidence="4">
    <location>
        <begin position="66"/>
        <end position="87"/>
    </location>
</feature>
<dbReference type="PRINTS" id="PR00164">
    <property type="entry name" value="ABC2TRNSPORT"/>
</dbReference>
<evidence type="ECO:0008006" key="7">
    <source>
        <dbReference type="Google" id="ProtNLM"/>
    </source>
</evidence>
<comment type="caution">
    <text evidence="5">The sequence shown here is derived from an EMBL/GenBank/DDBJ whole genome shotgun (WGS) entry which is preliminary data.</text>
</comment>
<keyword evidence="4" id="KW-0472">Membrane</keyword>
<dbReference type="AlphaFoldDB" id="A0A6B0TW67"/>
<dbReference type="InterPro" id="IPR000412">
    <property type="entry name" value="ABC_2_transport"/>
</dbReference>
<dbReference type="Proteomes" id="UP000436016">
    <property type="component" value="Unassembled WGS sequence"/>
</dbReference>
<feature type="transmembrane region" description="Helical" evidence="4">
    <location>
        <begin position="193"/>
        <end position="218"/>
    </location>
</feature>
<feature type="transmembrane region" description="Helical" evidence="4">
    <location>
        <begin position="238"/>
        <end position="258"/>
    </location>
</feature>
<sequence length="264" mass="28343">MSARAGELTRRPGGGALRWAAVVGFIAEREVRLRLSQGMVGYGWTFVVPLIWIGGLVLSFDYLGRAPTVLTDTASFVASGMIGYVVFRQTVTAMTRAPSHHRHVLGWEGIRAGDIFIAAALIEALNAMLLLGLIRGLLALYDPASAQIADVLGALNGLGLAWALGTGFGILAARTMGLSESARRLIPLALRPLFWISGIFFTAAELPARLLALFIWNPLLHVTEVLRSGYLEQYQTDIARPLFPLGVAGACLLIAALLPAPEDR</sequence>
<dbReference type="PANTHER" id="PTHR30413:SF8">
    <property type="entry name" value="TRANSPORT PERMEASE PROTEIN"/>
    <property type="match status" value="1"/>
</dbReference>
<gene>
    <name evidence="5" type="ORF">GSH16_11035</name>
</gene>
<proteinExistence type="inferred from homology"/>
<keyword evidence="3" id="KW-0813">Transport</keyword>
<feature type="transmembrane region" description="Helical" evidence="4">
    <location>
        <begin position="39"/>
        <end position="60"/>
    </location>
</feature>
<comment type="subcellular location">
    <subcellularLocation>
        <location evidence="1">Cell inner membrane</location>
        <topology evidence="1">Multi-pass membrane protein</topology>
    </subcellularLocation>
</comment>
<evidence type="ECO:0000313" key="5">
    <source>
        <dbReference type="EMBL" id="MXU65985.1"/>
    </source>
</evidence>
<keyword evidence="6" id="KW-1185">Reference proteome</keyword>
<keyword evidence="4" id="KW-0812">Transmembrane</keyword>
<reference evidence="5 6" key="1">
    <citation type="submission" date="2019-12" db="EMBL/GenBank/DDBJ databases">
        <title>Strain KN286 was isolated from seawater, which was collected from Caroline Seamount in the tropical western Pacific.</title>
        <authorList>
            <person name="Wang Q."/>
        </authorList>
    </citation>
    <scope>NUCLEOTIDE SEQUENCE [LARGE SCALE GENOMIC DNA]</scope>
    <source>
        <strain evidence="5 6">KN286</strain>
    </source>
</reference>
<feature type="transmembrane region" description="Helical" evidence="4">
    <location>
        <begin position="115"/>
        <end position="134"/>
    </location>
</feature>
<evidence type="ECO:0000256" key="1">
    <source>
        <dbReference type="ARBA" id="ARBA00004429"/>
    </source>
</evidence>